<name>A0AAN9YP10_9PEZI</name>
<reference evidence="1 2" key="1">
    <citation type="submission" date="2024-02" db="EMBL/GenBank/DDBJ databases">
        <title>De novo assembly and annotation of 12 fungi associated with fruit tree decline syndrome in Ontario, Canada.</title>
        <authorList>
            <person name="Sulman M."/>
            <person name="Ellouze W."/>
            <person name="Ilyukhin E."/>
        </authorList>
    </citation>
    <scope>NUCLEOTIDE SEQUENCE [LARGE SCALE GENOMIC DNA]</scope>
    <source>
        <strain evidence="1 2">M11/M66-122</strain>
    </source>
</reference>
<protein>
    <submittedName>
        <fullName evidence="1">Uncharacterized protein</fullName>
    </submittedName>
</protein>
<proteinExistence type="predicted"/>
<dbReference type="EMBL" id="JAKJXP020000077">
    <property type="protein sequence ID" value="KAK7749164.1"/>
    <property type="molecule type" value="Genomic_DNA"/>
</dbReference>
<dbReference type="AlphaFoldDB" id="A0AAN9YP10"/>
<dbReference type="Proteomes" id="UP001320420">
    <property type="component" value="Unassembled WGS sequence"/>
</dbReference>
<keyword evidence="2" id="KW-1185">Reference proteome</keyword>
<evidence type="ECO:0000313" key="2">
    <source>
        <dbReference type="Proteomes" id="UP001320420"/>
    </source>
</evidence>
<accession>A0AAN9YP10</accession>
<sequence length="193" mass="22248">MGRLAIVLLYYSKSADCPLNIRPTTSRIIVDLLKMTTTPANRLQRYDLAGGCNGIDAEFSLPACTSSDLLNAKEFIKITDKLRREYCLYRFGREDGTIELPFDEADRDFARGLWNSRKDDLDLWRNGSRKLRARWHLGPRLGLALLWLQEELPIVKTGGARVRLPIDSLTHKQRCEWLLALLEYEMHIRQSIA</sequence>
<comment type="caution">
    <text evidence="1">The sequence shown here is derived from an EMBL/GenBank/DDBJ whole genome shotgun (WGS) entry which is preliminary data.</text>
</comment>
<organism evidence="1 2">
    <name type="scientific">Diatrype stigma</name>
    <dbReference type="NCBI Taxonomy" id="117547"/>
    <lineage>
        <taxon>Eukaryota</taxon>
        <taxon>Fungi</taxon>
        <taxon>Dikarya</taxon>
        <taxon>Ascomycota</taxon>
        <taxon>Pezizomycotina</taxon>
        <taxon>Sordariomycetes</taxon>
        <taxon>Xylariomycetidae</taxon>
        <taxon>Xylariales</taxon>
        <taxon>Diatrypaceae</taxon>
        <taxon>Diatrype</taxon>
    </lineage>
</organism>
<gene>
    <name evidence="1" type="ORF">SLS62_008344</name>
</gene>
<evidence type="ECO:0000313" key="1">
    <source>
        <dbReference type="EMBL" id="KAK7749164.1"/>
    </source>
</evidence>